<dbReference type="RefSeq" id="WP_170917537.1">
    <property type="nucleotide sequence ID" value="NZ_FUZT01000013.1"/>
</dbReference>
<sequence length="810" mass="95138">MKNEKNIKKSKLSTAIIALSIILLLTYFFWDKAVFVIDRHLPSFGDEEKSNEYYERIASKLSNKTIAIKRGNLQIKRILEGYNYSYFNDMQISPTMWARGGNTVSIKSFSNANEDYRLIKEKNKPGNILGEYEIGISILNWFGGNSNKAIKILEDLNYLKNEKLEITRQLNLAAMYIGLSRFEEAEELVLKTLKENDSYNYFKRDLLSYIYFFRGEYDRFEEINSYKYKTLEYKDNKITGVKHNDDEKDIPSWNEIESLSPYLKILEELKYIIGDMKLDKEYYENKEKTNNSMTGYVKYNDKPLRGMVVYLKKSKDNGMSTGGFLSEEIYGITDENGRYEIKNIPNQDYNIGLYGSWNQIQGKQLKLIRKNISFDGNTSKRENIELYDCIKLKELKYIDDNKIKITWENPAGDGFEYGIIFGEIRDNNSGLEIADFSYINSIKTMENSIEIDLNKLKKISIGNVYSWGEGFVEPYQVIEPLYHKGQYAVEINAYPINEDYKFIGSDNYGVYGNKLYDSLFVEGNQWNKGDKLLLQKKYPEAIRWFENKLKEDPEDIHSMKILSTVCSHGYRGKGGGGGLTGQDIKKGIKYTEMLMGKIGETEHILNTLADLYKRDGQYEKAIEYYLKSVQNTDVAYEYRQIGDIYMKMNKWHEALKYYSLYFDNSSYENYSDILLLSILMDDKENVLKYSKLLENEDYYIDYKKSFEKYINMSRDEYIELYKLINQEKIEEARSLIKDDESDFGDFYRGLLLLAKKHAYYEGKEKEEEMYYNFYQAQGNKTLKLLMKYFGQKEIVSSFGDVHYAPRNKDK</sequence>
<reference evidence="2 3" key="1">
    <citation type="submission" date="2017-02" db="EMBL/GenBank/DDBJ databases">
        <authorList>
            <person name="Peterson S.W."/>
        </authorList>
    </citation>
    <scope>NUCLEOTIDE SEQUENCE [LARGE SCALE GENOMIC DNA]</scope>
    <source>
        <strain evidence="2 3">M1</strain>
    </source>
</reference>
<evidence type="ECO:0000313" key="3">
    <source>
        <dbReference type="Proteomes" id="UP000190285"/>
    </source>
</evidence>
<accession>A0A1T5MC29</accession>
<gene>
    <name evidence="2" type="ORF">SAMN02194393_04446</name>
</gene>
<dbReference type="SMART" id="SM00028">
    <property type="entry name" value="TPR"/>
    <property type="match status" value="4"/>
</dbReference>
<dbReference type="InterPro" id="IPR011990">
    <property type="entry name" value="TPR-like_helical_dom_sf"/>
</dbReference>
<dbReference type="AlphaFoldDB" id="A0A1T5MC29"/>
<organism evidence="2 3">
    <name type="scientific">Maledivibacter halophilus</name>
    <dbReference type="NCBI Taxonomy" id="36842"/>
    <lineage>
        <taxon>Bacteria</taxon>
        <taxon>Bacillati</taxon>
        <taxon>Bacillota</taxon>
        <taxon>Clostridia</taxon>
        <taxon>Peptostreptococcales</taxon>
        <taxon>Caminicellaceae</taxon>
        <taxon>Maledivibacter</taxon>
    </lineage>
</organism>
<proteinExistence type="predicted"/>
<evidence type="ECO:0000313" key="2">
    <source>
        <dbReference type="EMBL" id="SKC85786.1"/>
    </source>
</evidence>
<dbReference type="Pfam" id="PF13176">
    <property type="entry name" value="TPR_7"/>
    <property type="match status" value="1"/>
</dbReference>
<dbReference type="Gene3D" id="1.25.40.10">
    <property type="entry name" value="Tetratricopeptide repeat domain"/>
    <property type="match status" value="2"/>
</dbReference>
<keyword evidence="3" id="KW-1185">Reference proteome</keyword>
<name>A0A1T5MC29_9FIRM</name>
<dbReference type="InterPro" id="IPR019734">
    <property type="entry name" value="TPR_rpt"/>
</dbReference>
<keyword evidence="1" id="KW-0472">Membrane</keyword>
<keyword evidence="1" id="KW-0812">Transmembrane</keyword>
<protein>
    <submittedName>
        <fullName evidence="2">TPR repeat-containing protein</fullName>
    </submittedName>
</protein>
<dbReference type="Proteomes" id="UP000190285">
    <property type="component" value="Unassembled WGS sequence"/>
</dbReference>
<dbReference type="STRING" id="36842.SAMN02194393_04446"/>
<feature type="transmembrane region" description="Helical" evidence="1">
    <location>
        <begin position="12"/>
        <end position="30"/>
    </location>
</feature>
<dbReference type="SUPFAM" id="SSF48452">
    <property type="entry name" value="TPR-like"/>
    <property type="match status" value="2"/>
</dbReference>
<dbReference type="EMBL" id="FUZT01000013">
    <property type="protein sequence ID" value="SKC85786.1"/>
    <property type="molecule type" value="Genomic_DNA"/>
</dbReference>
<keyword evidence="1" id="KW-1133">Transmembrane helix</keyword>
<evidence type="ECO:0000256" key="1">
    <source>
        <dbReference type="SAM" id="Phobius"/>
    </source>
</evidence>